<evidence type="ECO:0000313" key="5">
    <source>
        <dbReference type="Proteomes" id="UP000017746"/>
    </source>
</evidence>
<proteinExistence type="inferred from homology"/>
<dbReference type="KEGG" id="afs:AFR_32200"/>
<dbReference type="InterPro" id="IPR036291">
    <property type="entry name" value="NAD(P)-bd_dom_sf"/>
</dbReference>
<accession>U5W684</accession>
<dbReference type="GO" id="GO:0016491">
    <property type="term" value="F:oxidoreductase activity"/>
    <property type="evidence" value="ECO:0007669"/>
    <property type="project" value="UniProtKB-KW"/>
</dbReference>
<keyword evidence="5" id="KW-1185">Reference proteome</keyword>
<dbReference type="Gene3D" id="3.40.50.720">
    <property type="entry name" value="NAD(P)-binding Rossmann-like Domain"/>
    <property type="match status" value="1"/>
</dbReference>
<gene>
    <name evidence="4" type="ORF">AFR_32200</name>
</gene>
<sequence length="306" mass="31684">MDIPSQAGKIAVVTGANSGVGLETARRLAAAGAEVVLAVRSPAKALAATRTFPGTFRAVTLDLASLTSVSDFAAGLLHAGRPIDLLINNAGVMAVPERRTTTDGFELQLGTNYLGHFALTARLLPLLAAAPAPRVTSLSSGTHWFGRINLDDLQSLHAYAGGRAYAQSKLAMLMFAGELQRRSDAGGWGLLSNAAHPGATRSNLQTTGPLMGTGKSSLGLLGRLQLHIPGMWQNVDTGALPTLYAATSPDAQPDGYYGPDGKPFGLRGHAGAARRSQRAKDTAVAARLWDASVALTGVSWGVTLPA</sequence>
<evidence type="ECO:0000313" key="4">
    <source>
        <dbReference type="EMBL" id="AGZ44698.1"/>
    </source>
</evidence>
<dbReference type="SUPFAM" id="SSF51735">
    <property type="entry name" value="NAD(P)-binding Rossmann-fold domains"/>
    <property type="match status" value="1"/>
</dbReference>
<evidence type="ECO:0000256" key="3">
    <source>
        <dbReference type="ARBA" id="ARBA00023002"/>
    </source>
</evidence>
<organism evidence="4 5">
    <name type="scientific">Actinoplanes friuliensis DSM 7358</name>
    <dbReference type="NCBI Taxonomy" id="1246995"/>
    <lineage>
        <taxon>Bacteria</taxon>
        <taxon>Bacillati</taxon>
        <taxon>Actinomycetota</taxon>
        <taxon>Actinomycetes</taxon>
        <taxon>Micromonosporales</taxon>
        <taxon>Micromonosporaceae</taxon>
        <taxon>Actinoplanes</taxon>
    </lineage>
</organism>
<dbReference type="NCBIfam" id="NF004846">
    <property type="entry name" value="PRK06197.1"/>
    <property type="match status" value="1"/>
</dbReference>
<name>U5W684_9ACTN</name>
<reference evidence="4 5" key="1">
    <citation type="journal article" date="2014" name="J. Biotechnol.">
        <title>Complete genome sequence of the actinobacterium Actinoplanes friuliensis HAG 010964, producer of the lipopeptide antibiotic friulimycin.</title>
        <authorList>
            <person name="Ruckert C."/>
            <person name="Szczepanowski R."/>
            <person name="Albersmeier A."/>
            <person name="Goesmann A."/>
            <person name="Fischer N."/>
            <person name="Steinkamper A."/>
            <person name="Puhler A."/>
            <person name="Biener R."/>
            <person name="Schwartz D."/>
            <person name="Kalinowski J."/>
        </authorList>
    </citation>
    <scope>NUCLEOTIDE SEQUENCE [LARGE SCALE GENOMIC DNA]</scope>
    <source>
        <strain evidence="4 5">DSM 7358</strain>
    </source>
</reference>
<dbReference type="NCBIfam" id="NF004513">
    <property type="entry name" value="PRK05854.1"/>
    <property type="match status" value="1"/>
</dbReference>
<dbReference type="PANTHER" id="PTHR24320:SF282">
    <property type="entry name" value="WW DOMAIN-CONTAINING OXIDOREDUCTASE"/>
    <property type="match status" value="1"/>
</dbReference>
<dbReference type="AlphaFoldDB" id="U5W684"/>
<dbReference type="PANTHER" id="PTHR24320">
    <property type="entry name" value="RETINOL DEHYDROGENASE"/>
    <property type="match status" value="1"/>
</dbReference>
<dbReference type="Pfam" id="PF00106">
    <property type="entry name" value="adh_short"/>
    <property type="match status" value="1"/>
</dbReference>
<evidence type="ECO:0000256" key="2">
    <source>
        <dbReference type="ARBA" id="ARBA00022857"/>
    </source>
</evidence>
<dbReference type="eggNOG" id="COG1028">
    <property type="taxonomic scope" value="Bacteria"/>
</dbReference>
<dbReference type="InterPro" id="IPR002347">
    <property type="entry name" value="SDR_fam"/>
</dbReference>
<dbReference type="STRING" id="1246995.AFR_32200"/>
<comment type="similarity">
    <text evidence="1">Belongs to the short-chain dehydrogenases/reductases (SDR) family.</text>
</comment>
<protein>
    <submittedName>
        <fullName evidence="4">Dehydrogenase</fullName>
    </submittedName>
</protein>
<dbReference type="RefSeq" id="WP_023561030.1">
    <property type="nucleotide sequence ID" value="NC_022657.1"/>
</dbReference>
<dbReference type="PROSITE" id="PS00061">
    <property type="entry name" value="ADH_SHORT"/>
    <property type="match status" value="1"/>
</dbReference>
<dbReference type="EMBL" id="CP006272">
    <property type="protein sequence ID" value="AGZ44698.1"/>
    <property type="molecule type" value="Genomic_DNA"/>
</dbReference>
<dbReference type="OrthoDB" id="4577644at2"/>
<keyword evidence="2" id="KW-0521">NADP</keyword>
<keyword evidence="3" id="KW-0560">Oxidoreductase</keyword>
<dbReference type="Proteomes" id="UP000017746">
    <property type="component" value="Chromosome"/>
</dbReference>
<dbReference type="PATRIC" id="fig|1246995.3.peg.6518"/>
<evidence type="ECO:0000256" key="1">
    <source>
        <dbReference type="ARBA" id="ARBA00006484"/>
    </source>
</evidence>
<dbReference type="PRINTS" id="PR00081">
    <property type="entry name" value="GDHRDH"/>
</dbReference>
<dbReference type="InterPro" id="IPR020904">
    <property type="entry name" value="Sc_DH/Rdtase_CS"/>
</dbReference>
<dbReference type="HOGENOM" id="CLU_010194_44_2_11"/>